<keyword evidence="5 6" id="KW-0833">Ubl conjugation pathway</keyword>
<dbReference type="Gene3D" id="3.30.2160.10">
    <property type="entry name" value="Hect, E3 ligase catalytic domain"/>
    <property type="match status" value="1"/>
</dbReference>
<reference evidence="11 12" key="1">
    <citation type="submission" date="2015-04" db="EMBL/GenBank/DDBJ databases">
        <authorList>
            <consortium name="Pathogen Informatics"/>
        </authorList>
    </citation>
    <scope>NUCLEOTIDE SEQUENCE [LARGE SCALE GENOMIC DNA]</scope>
    <source>
        <strain evidence="11 12">SGS1</strain>
    </source>
</reference>
<evidence type="ECO:0000256" key="7">
    <source>
        <dbReference type="SAM" id="Coils"/>
    </source>
</evidence>
<dbReference type="EMBL" id="LN835304">
    <property type="protein sequence ID" value="CRH00062.1"/>
    <property type="molecule type" value="Genomic_DNA"/>
</dbReference>
<dbReference type="SUPFAM" id="SSF56204">
    <property type="entry name" value="Hect, E3 ligase catalytic domain"/>
    <property type="match status" value="1"/>
</dbReference>
<evidence type="ECO:0000256" key="1">
    <source>
        <dbReference type="ARBA" id="ARBA00000885"/>
    </source>
</evidence>
<keyword evidence="9" id="KW-0472">Membrane</keyword>
<evidence type="ECO:0000259" key="10">
    <source>
        <dbReference type="PROSITE" id="PS50237"/>
    </source>
</evidence>
<organism evidence="11 12">
    <name type="scientific">Plasmodium relictum</name>
    <dbReference type="NCBI Taxonomy" id="85471"/>
    <lineage>
        <taxon>Eukaryota</taxon>
        <taxon>Sar</taxon>
        <taxon>Alveolata</taxon>
        <taxon>Apicomplexa</taxon>
        <taxon>Aconoidasida</taxon>
        <taxon>Haemosporida</taxon>
        <taxon>Plasmodiidae</taxon>
        <taxon>Plasmodium</taxon>
        <taxon>Plasmodium (Haemamoeba)</taxon>
    </lineage>
</organism>
<dbReference type="Gene3D" id="3.30.2410.10">
    <property type="entry name" value="Hect, E3 ligase catalytic domain"/>
    <property type="match status" value="1"/>
</dbReference>
<keyword evidence="12" id="KW-1185">Reference proteome</keyword>
<keyword evidence="7" id="KW-0175">Coiled coil</keyword>
<evidence type="ECO:0000256" key="9">
    <source>
        <dbReference type="SAM" id="Phobius"/>
    </source>
</evidence>
<dbReference type="Pfam" id="PF00632">
    <property type="entry name" value="HECT"/>
    <property type="match status" value="1"/>
</dbReference>
<dbReference type="FunFam" id="3.90.1750.10:FF:000026">
    <property type="entry name" value="E3 ubiquitin-protein ligase HACE1"/>
    <property type="match status" value="1"/>
</dbReference>
<dbReference type="GeneID" id="39736174"/>
<keyword evidence="4" id="KW-0808">Transferase</keyword>
<evidence type="ECO:0000256" key="3">
    <source>
        <dbReference type="ARBA" id="ARBA00012485"/>
    </source>
</evidence>
<evidence type="ECO:0000256" key="6">
    <source>
        <dbReference type="PROSITE-ProRule" id="PRU00104"/>
    </source>
</evidence>
<dbReference type="RefSeq" id="XP_028533067.1">
    <property type="nucleotide sequence ID" value="XM_028676594.1"/>
</dbReference>
<evidence type="ECO:0000256" key="5">
    <source>
        <dbReference type="ARBA" id="ARBA00022786"/>
    </source>
</evidence>
<feature type="active site" description="Glycyl thioester intermediate" evidence="6">
    <location>
        <position position="1647"/>
    </location>
</feature>
<protein>
    <recommendedName>
        <fullName evidence="3">HECT-type E3 ubiquitin transferase</fullName>
        <ecNumber evidence="3">2.3.2.26</ecNumber>
    </recommendedName>
</protein>
<gene>
    <name evidence="11" type="ORF">PRELSG_0916200</name>
</gene>
<dbReference type="Proteomes" id="UP000220158">
    <property type="component" value="Chromosome 9"/>
</dbReference>
<dbReference type="GO" id="GO:0016874">
    <property type="term" value="F:ligase activity"/>
    <property type="evidence" value="ECO:0007669"/>
    <property type="project" value="UniProtKB-KW"/>
</dbReference>
<evidence type="ECO:0000256" key="4">
    <source>
        <dbReference type="ARBA" id="ARBA00022679"/>
    </source>
</evidence>
<dbReference type="GO" id="GO:0000209">
    <property type="term" value="P:protein polyubiquitination"/>
    <property type="evidence" value="ECO:0007669"/>
    <property type="project" value="InterPro"/>
</dbReference>
<evidence type="ECO:0000313" key="12">
    <source>
        <dbReference type="Proteomes" id="UP000220158"/>
    </source>
</evidence>
<dbReference type="VEuPathDB" id="PlasmoDB:PRELSG_0916200"/>
<name>A0A1J1H577_PLARL</name>
<feature type="transmembrane region" description="Helical" evidence="9">
    <location>
        <begin position="799"/>
        <end position="821"/>
    </location>
</feature>
<evidence type="ECO:0000256" key="2">
    <source>
        <dbReference type="ARBA" id="ARBA00004906"/>
    </source>
</evidence>
<dbReference type="InterPro" id="IPR000569">
    <property type="entry name" value="HECT_dom"/>
</dbReference>
<dbReference type="PROSITE" id="PS50237">
    <property type="entry name" value="HECT"/>
    <property type="match status" value="1"/>
</dbReference>
<keyword evidence="9" id="KW-0812">Transmembrane</keyword>
<feature type="coiled-coil region" evidence="7">
    <location>
        <begin position="1437"/>
        <end position="1464"/>
    </location>
</feature>
<dbReference type="InterPro" id="IPR035983">
    <property type="entry name" value="Hect_E3_ubiquitin_ligase"/>
</dbReference>
<dbReference type="GO" id="GO:0006511">
    <property type="term" value="P:ubiquitin-dependent protein catabolic process"/>
    <property type="evidence" value="ECO:0007669"/>
    <property type="project" value="TreeGrafter"/>
</dbReference>
<feature type="coiled-coil region" evidence="7">
    <location>
        <begin position="865"/>
        <end position="912"/>
    </location>
</feature>
<feature type="compositionally biased region" description="Basic and acidic residues" evidence="8">
    <location>
        <begin position="178"/>
        <end position="188"/>
    </location>
</feature>
<dbReference type="Gene3D" id="3.90.1750.10">
    <property type="entry name" value="Hect, E3 ligase catalytic domains"/>
    <property type="match status" value="1"/>
</dbReference>
<comment type="pathway">
    <text evidence="2">Protein modification; protein ubiquitination.</text>
</comment>
<dbReference type="FunFam" id="3.30.2410.10:FF:000003">
    <property type="entry name" value="probable E3 ubiquitin-protein ligase HERC4 isoform X1"/>
    <property type="match status" value="1"/>
</dbReference>
<keyword evidence="11" id="KW-0436">Ligase</keyword>
<evidence type="ECO:0000256" key="8">
    <source>
        <dbReference type="SAM" id="MobiDB-lite"/>
    </source>
</evidence>
<feature type="domain" description="HECT" evidence="10">
    <location>
        <begin position="1202"/>
        <end position="1679"/>
    </location>
</feature>
<feature type="transmembrane region" description="Helical" evidence="9">
    <location>
        <begin position="842"/>
        <end position="862"/>
    </location>
</feature>
<accession>A0A1J1H577</accession>
<sequence>MFNGESKNRRINLSGKKQVILNKDCFIEKAKKEKEINLTLAKRRNAIKIITCFVSYKKYVENRRKEIDDVLSKRINDIILLEKIVSPTIYRQALQICLYEFSVQSTFLYSKLNCYNHYKCMNFDNIYAPIGKLLDILKLYNKVDNIDEDNIITNDNINLNNETNNEKKKSQLNNYNENKNDSFDENKYRKLNKENSEEIVKKKDICNPVIKNKFYHRHKKEIKILINHLDILLGNYYICNLNIYNEFYKKEKTAENESYMCDYSNKKKKKKDTNIISHLYYLYNFILNNSFNEELAKKIRMQEKNNNNNNSGNIVVSLKKISEYIILNIEGLITVIKKIYLSYKDKNIIMFNSKKLMIYICDMIFLYFYIIKIKGNDLKKDYIIDLKYKINLLLDFLLLNIPFIKDHYYLFISFFKYQIYEIFICDIELKNELKILKKLLIIIIKNTYKNVDIMKELVYNFSNIKICNNKFHLFNQKSFDGKNVSGVNLFKNLLLFVYCNNELLDDNVLDILLELYMLLPFCYHPYIYMVNNIKSNADEKNNSNDLHKYDVLNSQTKKKSESLVNELVSKDNKKFNNNHRNEKYLEMGYYYNKNIIDSLIYICKKSNFNKLDALLFLLLPFRSIHIQIYEGYRNYYDYIKNISKSSYVDINIKYDSINQKKKTYEYNIDDNNRSSFSSCNIHKNFTINNLINLRENKNKHFLKPSNNTQRNSSIIHPTHKNFFSLNNLISKREKKGKGHDLINNEILLRVKKILVSHNIHIYLIKKIYLFWFYDCKLNDTLFFRKLLSFPYFDNTSISIYFSSFCFLFYYYIIVNMYNKLIDIKNYKFTKTFMMNKCFKKTCKLLVLSLWIVLKGSISTIHYELRNRDTNEKNKHIEEIEEIADEDIYNDEDEEYEKEMNEKEEENIEKIENSEFSESYFDLSVLNFQKIESSFDKEKDICNYSKDIGNNNKEEIYKINSNDIDYSSSTNNNTGNNFMNSAIEKILDDIDNLDKFNNLSEKYYDINENNNENNNIHIYYDLYDNVKNNNLSNKNYDDSSYTSNMINYYLYNNDNKGLSYVLPLLLKKMYKVNSYINIFEEDFFVIKETFNLLKNRFNIIGESNNINYNNSSYDEDSSLFIEKNDIYLNNNIKYVNVLANYLLRNAPFTLPFDDRILIFYHFRNKSKESIRDDSRYNFLENKHNLIRRTNILEDAFVALHALDSVQLKQNIRIAFIDKNGNEETGIDGGGLFKEFIILLCREVFHNNFILFQNIQNNTLFPKTYNKNDNLNLYEFSGKIVGKAIYERILIESVFNKVFLNLLLFDNIDINDLYFIDENIFNSLLYVQNTKNVESLSLTFCIYEKRSPDGSIKKYEEIKNYFNLLSKNILNNNNNRNNVSNFFTQNTFHYANMNNFFNIIDNLDVLINTLNRNLSSFSQNNLYIDNPAVINGTNISSNRNTLNLNIANENRENTNLRNTYTNDEENDILNNNNNDNYISNEDNENAININYDKEDLECIDLIENGRNVVVNDKNKKLYIKLYINYKYNKLIKKKTQYFLKGLSQLIPAKWFKLFSAHELKTLISGNDKCFDVDDLRKNVVYGGGYNENSQTVLHLFEILKNFSAKEKSLFLMFVTSCSRSPLLGFQELNPKFCIFRVRDFNRLPTASTCVNLLKLPDYLSKEILYKNLITAINDTQGFDLS</sequence>
<keyword evidence="9" id="KW-1133">Transmembrane helix</keyword>
<proteinExistence type="predicted"/>
<dbReference type="EC" id="2.3.2.26" evidence="3"/>
<evidence type="ECO:0000313" key="11">
    <source>
        <dbReference type="EMBL" id="CRH00062.1"/>
    </source>
</evidence>
<dbReference type="SMART" id="SM00119">
    <property type="entry name" value="HECTc"/>
    <property type="match status" value="1"/>
</dbReference>
<dbReference type="GO" id="GO:0061630">
    <property type="term" value="F:ubiquitin protein ligase activity"/>
    <property type="evidence" value="ECO:0007669"/>
    <property type="project" value="UniProtKB-EC"/>
</dbReference>
<dbReference type="PANTHER" id="PTHR45700">
    <property type="entry name" value="UBIQUITIN-PROTEIN LIGASE E3C"/>
    <property type="match status" value="1"/>
</dbReference>
<dbReference type="OrthoDB" id="8068875at2759"/>
<dbReference type="PANTHER" id="PTHR45700:SF2">
    <property type="entry name" value="UBIQUITIN-PROTEIN LIGASE E3C"/>
    <property type="match status" value="1"/>
</dbReference>
<dbReference type="KEGG" id="prel:PRELSG_0916200"/>
<feature type="region of interest" description="Disordered" evidence="8">
    <location>
        <begin position="163"/>
        <end position="188"/>
    </location>
</feature>
<comment type="catalytic activity">
    <reaction evidence="1">
        <text>S-ubiquitinyl-[E2 ubiquitin-conjugating enzyme]-L-cysteine + [acceptor protein]-L-lysine = [E2 ubiquitin-conjugating enzyme]-L-cysteine + N(6)-ubiquitinyl-[acceptor protein]-L-lysine.</text>
        <dbReference type="EC" id="2.3.2.26"/>
    </reaction>
</comment>
<dbReference type="InterPro" id="IPR044611">
    <property type="entry name" value="E3A/B/C-like"/>
</dbReference>